<dbReference type="PROSITE" id="PS51841">
    <property type="entry name" value="LTD"/>
    <property type="match status" value="1"/>
</dbReference>
<dbReference type="AlphaFoldDB" id="A0A921G2F3"/>
<dbReference type="PANTHER" id="PTHR42834">
    <property type="entry name" value="ENDONUCLEASE/EXONUCLEASE/PHOSPHATASE FAMILY PROTEIN (AFU_ORTHOLOGUE AFUA_3G09210)"/>
    <property type="match status" value="1"/>
</dbReference>
<organism evidence="3 4">
    <name type="scientific">Sporosarcina psychrophila</name>
    <name type="common">Bacillus psychrophilus</name>
    <dbReference type="NCBI Taxonomy" id="1476"/>
    <lineage>
        <taxon>Bacteria</taxon>
        <taxon>Bacillati</taxon>
        <taxon>Bacillota</taxon>
        <taxon>Bacilli</taxon>
        <taxon>Bacillales</taxon>
        <taxon>Caryophanaceae</taxon>
        <taxon>Sporosarcina</taxon>
    </lineage>
</organism>
<comment type="caution">
    <text evidence="3">The sequence shown here is derived from an EMBL/GenBank/DDBJ whole genome shotgun (WGS) entry which is preliminary data.</text>
</comment>
<gene>
    <name evidence="3" type="ORF">K8V56_19760</name>
</gene>
<accession>A0A921G2F3</accession>
<name>A0A921G2F3_SPOPS</name>
<protein>
    <submittedName>
        <fullName evidence="3">Lamin tail domain-containing protein</fullName>
    </submittedName>
</protein>
<dbReference type="SUPFAM" id="SSF74853">
    <property type="entry name" value="Lamin A/C globular tail domain"/>
    <property type="match status" value="1"/>
</dbReference>
<dbReference type="EMBL" id="DYWT01000297">
    <property type="protein sequence ID" value="HJF34005.1"/>
    <property type="molecule type" value="Genomic_DNA"/>
</dbReference>
<sequence length="192" mass="19960">MSKKNWKKPVNTMLAASLVAGLVVPAIPATVNAATNATDLIISEYIEGSSFNKAIELYNGTGATVDLSAYSLELHSNGAATAANKLNLSGTLEDGGTYVVHHKDANADIKGKGNLGNSTVINFNGDDPVVLKKNGTVIDSIGQAAGTKVIFGEDVTLVRNSNVTTGDTTIDDAFNSSIEWTAFPKDDSTNLG</sequence>
<evidence type="ECO:0000313" key="3">
    <source>
        <dbReference type="EMBL" id="HJF34005.1"/>
    </source>
</evidence>
<dbReference type="InterPro" id="IPR036415">
    <property type="entry name" value="Lamin_tail_dom_sf"/>
</dbReference>
<evidence type="ECO:0000313" key="4">
    <source>
        <dbReference type="Proteomes" id="UP000698173"/>
    </source>
</evidence>
<keyword evidence="1" id="KW-0732">Signal</keyword>
<proteinExistence type="predicted"/>
<dbReference type="Proteomes" id="UP000698173">
    <property type="component" value="Unassembled WGS sequence"/>
</dbReference>
<dbReference type="PANTHER" id="PTHR42834:SF1">
    <property type="entry name" value="ENDONUCLEASE_EXONUCLEASE_PHOSPHATASE FAMILY PROTEIN (AFU_ORTHOLOGUE AFUA_3G09210)"/>
    <property type="match status" value="1"/>
</dbReference>
<reference evidence="3" key="1">
    <citation type="journal article" date="2021" name="PeerJ">
        <title>Extensive microbial diversity within the chicken gut microbiome revealed by metagenomics and culture.</title>
        <authorList>
            <person name="Gilroy R."/>
            <person name="Ravi A."/>
            <person name="Getino M."/>
            <person name="Pursley I."/>
            <person name="Horton D.L."/>
            <person name="Alikhan N.F."/>
            <person name="Baker D."/>
            <person name="Gharbi K."/>
            <person name="Hall N."/>
            <person name="Watson M."/>
            <person name="Adriaenssens E.M."/>
            <person name="Foster-Nyarko E."/>
            <person name="Jarju S."/>
            <person name="Secka A."/>
            <person name="Antonio M."/>
            <person name="Oren A."/>
            <person name="Chaudhuri R.R."/>
            <person name="La Ragione R."/>
            <person name="Hildebrand F."/>
            <person name="Pallen M.J."/>
        </authorList>
    </citation>
    <scope>NUCLEOTIDE SEQUENCE</scope>
    <source>
        <strain evidence="3">CHK171-7178</strain>
    </source>
</reference>
<feature type="signal peptide" evidence="1">
    <location>
        <begin position="1"/>
        <end position="33"/>
    </location>
</feature>
<evidence type="ECO:0000259" key="2">
    <source>
        <dbReference type="PROSITE" id="PS51841"/>
    </source>
</evidence>
<feature type="non-terminal residue" evidence="3">
    <location>
        <position position="192"/>
    </location>
</feature>
<evidence type="ECO:0000256" key="1">
    <source>
        <dbReference type="SAM" id="SignalP"/>
    </source>
</evidence>
<dbReference type="Pfam" id="PF00932">
    <property type="entry name" value="LTD"/>
    <property type="match status" value="1"/>
</dbReference>
<reference evidence="3" key="2">
    <citation type="submission" date="2021-09" db="EMBL/GenBank/DDBJ databases">
        <authorList>
            <person name="Gilroy R."/>
        </authorList>
    </citation>
    <scope>NUCLEOTIDE SEQUENCE</scope>
    <source>
        <strain evidence="3">CHK171-7178</strain>
    </source>
</reference>
<feature type="chain" id="PRO_5037287580" evidence="1">
    <location>
        <begin position="34"/>
        <end position="192"/>
    </location>
</feature>
<dbReference type="InterPro" id="IPR001322">
    <property type="entry name" value="Lamin_tail_dom"/>
</dbReference>
<feature type="domain" description="LTD" evidence="2">
    <location>
        <begin position="25"/>
        <end position="145"/>
    </location>
</feature>